<dbReference type="EnsemblPlants" id="AET3Gv21125600.1">
    <property type="protein sequence ID" value="AET3Gv21125600.1"/>
    <property type="gene ID" value="AET3Gv21125600"/>
</dbReference>
<reference evidence="2" key="5">
    <citation type="journal article" date="2021" name="G3 (Bethesda)">
        <title>Aegilops tauschii genome assembly Aet v5.0 features greater sequence contiguity and improved annotation.</title>
        <authorList>
            <person name="Wang L."/>
            <person name="Zhu T."/>
            <person name="Rodriguez J.C."/>
            <person name="Deal K.R."/>
            <person name="Dubcovsky J."/>
            <person name="McGuire P.E."/>
            <person name="Lux T."/>
            <person name="Spannagl M."/>
            <person name="Mayer K.F.X."/>
            <person name="Baldrich P."/>
            <person name="Meyers B.C."/>
            <person name="Huo N."/>
            <person name="Gu Y.Q."/>
            <person name="Zhou H."/>
            <person name="Devos K.M."/>
            <person name="Bennetzen J.L."/>
            <person name="Unver T."/>
            <person name="Budak H."/>
            <person name="Gulick P.J."/>
            <person name="Galiba G."/>
            <person name="Kalapos B."/>
            <person name="Nelson D.R."/>
            <person name="Li P."/>
            <person name="You F.M."/>
            <person name="Luo M.C."/>
            <person name="Dvorak J."/>
        </authorList>
    </citation>
    <scope>NUCLEOTIDE SEQUENCE [LARGE SCALE GENOMIC DNA]</scope>
    <source>
        <strain evidence="2">cv. AL8/78</strain>
    </source>
</reference>
<feature type="region of interest" description="Disordered" evidence="1">
    <location>
        <begin position="1"/>
        <end position="45"/>
    </location>
</feature>
<reference evidence="2" key="4">
    <citation type="submission" date="2019-03" db="UniProtKB">
        <authorList>
            <consortium name="EnsemblPlants"/>
        </authorList>
    </citation>
    <scope>IDENTIFICATION</scope>
</reference>
<reference evidence="2" key="3">
    <citation type="journal article" date="2017" name="Nature">
        <title>Genome sequence of the progenitor of the wheat D genome Aegilops tauschii.</title>
        <authorList>
            <person name="Luo M.C."/>
            <person name="Gu Y.Q."/>
            <person name="Puiu D."/>
            <person name="Wang H."/>
            <person name="Twardziok S.O."/>
            <person name="Deal K.R."/>
            <person name="Huo N."/>
            <person name="Zhu T."/>
            <person name="Wang L."/>
            <person name="Wang Y."/>
            <person name="McGuire P.E."/>
            <person name="Liu S."/>
            <person name="Long H."/>
            <person name="Ramasamy R.K."/>
            <person name="Rodriguez J.C."/>
            <person name="Van S.L."/>
            <person name="Yuan L."/>
            <person name="Wang Z."/>
            <person name="Xia Z."/>
            <person name="Xiao L."/>
            <person name="Anderson O.D."/>
            <person name="Ouyang S."/>
            <person name="Liang Y."/>
            <person name="Zimin A.V."/>
            <person name="Pertea G."/>
            <person name="Qi P."/>
            <person name="Bennetzen J.L."/>
            <person name="Dai X."/>
            <person name="Dawson M.W."/>
            <person name="Muller H.G."/>
            <person name="Kugler K."/>
            <person name="Rivarola-Duarte L."/>
            <person name="Spannagl M."/>
            <person name="Mayer K.F.X."/>
            <person name="Lu F.H."/>
            <person name="Bevan M.W."/>
            <person name="Leroy P."/>
            <person name="Li P."/>
            <person name="You F.M."/>
            <person name="Sun Q."/>
            <person name="Liu Z."/>
            <person name="Lyons E."/>
            <person name="Wicker T."/>
            <person name="Salzberg S.L."/>
            <person name="Devos K.M."/>
            <person name="Dvorak J."/>
        </authorList>
    </citation>
    <scope>NUCLEOTIDE SEQUENCE [LARGE SCALE GENOMIC DNA]</scope>
    <source>
        <strain evidence="2">cv. AL8/78</strain>
    </source>
</reference>
<accession>A0A453GMR5</accession>
<evidence type="ECO:0000313" key="2">
    <source>
        <dbReference type="EnsemblPlants" id="AET3Gv21125600.1"/>
    </source>
</evidence>
<protein>
    <submittedName>
        <fullName evidence="2">Uncharacterized protein</fullName>
    </submittedName>
</protein>
<evidence type="ECO:0000313" key="3">
    <source>
        <dbReference type="Proteomes" id="UP000015105"/>
    </source>
</evidence>
<reference evidence="3" key="2">
    <citation type="journal article" date="2017" name="Nat. Plants">
        <title>The Aegilops tauschii genome reveals multiple impacts of transposons.</title>
        <authorList>
            <person name="Zhao G."/>
            <person name="Zou C."/>
            <person name="Li K."/>
            <person name="Wang K."/>
            <person name="Li T."/>
            <person name="Gao L."/>
            <person name="Zhang X."/>
            <person name="Wang H."/>
            <person name="Yang Z."/>
            <person name="Liu X."/>
            <person name="Jiang W."/>
            <person name="Mao L."/>
            <person name="Kong X."/>
            <person name="Jiao Y."/>
            <person name="Jia J."/>
        </authorList>
    </citation>
    <scope>NUCLEOTIDE SEQUENCE [LARGE SCALE GENOMIC DNA]</scope>
    <source>
        <strain evidence="3">cv. AL8/78</strain>
    </source>
</reference>
<organism evidence="2 3">
    <name type="scientific">Aegilops tauschii subsp. strangulata</name>
    <name type="common">Goatgrass</name>
    <dbReference type="NCBI Taxonomy" id="200361"/>
    <lineage>
        <taxon>Eukaryota</taxon>
        <taxon>Viridiplantae</taxon>
        <taxon>Streptophyta</taxon>
        <taxon>Embryophyta</taxon>
        <taxon>Tracheophyta</taxon>
        <taxon>Spermatophyta</taxon>
        <taxon>Magnoliopsida</taxon>
        <taxon>Liliopsida</taxon>
        <taxon>Poales</taxon>
        <taxon>Poaceae</taxon>
        <taxon>BOP clade</taxon>
        <taxon>Pooideae</taxon>
        <taxon>Triticodae</taxon>
        <taxon>Triticeae</taxon>
        <taxon>Triticinae</taxon>
        <taxon>Aegilops</taxon>
    </lineage>
</organism>
<feature type="compositionally biased region" description="Basic and acidic residues" evidence="1">
    <location>
        <begin position="1"/>
        <end position="10"/>
    </location>
</feature>
<evidence type="ECO:0000256" key="1">
    <source>
        <dbReference type="SAM" id="MobiDB-lite"/>
    </source>
</evidence>
<feature type="compositionally biased region" description="Low complexity" evidence="1">
    <location>
        <begin position="19"/>
        <end position="29"/>
    </location>
</feature>
<sequence>CRRTRVEKGGARPPPSPPAIANAPSLPLPDACGGNADSSPSPEEARCWRRRSRCRSLMRTRLYFKPRRAPQVSLGGR</sequence>
<proteinExistence type="predicted"/>
<dbReference type="AlphaFoldDB" id="A0A453GMR5"/>
<dbReference type="Proteomes" id="UP000015105">
    <property type="component" value="Chromosome 3D"/>
</dbReference>
<dbReference type="Gramene" id="AET3Gv21125600.1">
    <property type="protein sequence ID" value="AET3Gv21125600.1"/>
    <property type="gene ID" value="AET3Gv21125600"/>
</dbReference>
<keyword evidence="3" id="KW-1185">Reference proteome</keyword>
<name>A0A453GMR5_AEGTS</name>
<reference evidence="3" key="1">
    <citation type="journal article" date="2014" name="Science">
        <title>Ancient hybridizations among the ancestral genomes of bread wheat.</title>
        <authorList>
            <consortium name="International Wheat Genome Sequencing Consortium,"/>
            <person name="Marcussen T."/>
            <person name="Sandve S.R."/>
            <person name="Heier L."/>
            <person name="Spannagl M."/>
            <person name="Pfeifer M."/>
            <person name="Jakobsen K.S."/>
            <person name="Wulff B.B."/>
            <person name="Steuernagel B."/>
            <person name="Mayer K.F."/>
            <person name="Olsen O.A."/>
        </authorList>
    </citation>
    <scope>NUCLEOTIDE SEQUENCE [LARGE SCALE GENOMIC DNA]</scope>
    <source>
        <strain evidence="3">cv. AL8/78</strain>
    </source>
</reference>